<dbReference type="EnsemblMetazoa" id="AMAM000145-RA">
    <property type="protein sequence ID" value="AMAM000145-PA"/>
    <property type="gene ID" value="AMAM000145"/>
</dbReference>
<feature type="region of interest" description="Disordered" evidence="1">
    <location>
        <begin position="97"/>
        <end position="117"/>
    </location>
</feature>
<proteinExistence type="predicted"/>
<name>A0A182S5N9_9DIPT</name>
<accession>A0A182S5N9</accession>
<evidence type="ECO:0000313" key="3">
    <source>
        <dbReference type="Proteomes" id="UP000075901"/>
    </source>
</evidence>
<reference evidence="2" key="2">
    <citation type="submission" date="2020-05" db="UniProtKB">
        <authorList>
            <consortium name="EnsemblMetazoa"/>
        </authorList>
    </citation>
    <scope>IDENTIFICATION</scope>
    <source>
        <strain evidence="2">maculatus3</strain>
    </source>
</reference>
<organism evidence="2 3">
    <name type="scientific">Anopheles maculatus</name>
    <dbReference type="NCBI Taxonomy" id="74869"/>
    <lineage>
        <taxon>Eukaryota</taxon>
        <taxon>Metazoa</taxon>
        <taxon>Ecdysozoa</taxon>
        <taxon>Arthropoda</taxon>
        <taxon>Hexapoda</taxon>
        <taxon>Insecta</taxon>
        <taxon>Pterygota</taxon>
        <taxon>Neoptera</taxon>
        <taxon>Endopterygota</taxon>
        <taxon>Diptera</taxon>
        <taxon>Nematocera</taxon>
        <taxon>Culicoidea</taxon>
        <taxon>Culicidae</taxon>
        <taxon>Anophelinae</taxon>
        <taxon>Anopheles</taxon>
        <taxon>Anopheles maculatus group</taxon>
    </lineage>
</organism>
<dbReference type="Proteomes" id="UP000075901">
    <property type="component" value="Unassembled WGS sequence"/>
</dbReference>
<evidence type="ECO:0000313" key="2">
    <source>
        <dbReference type="EnsemblMetazoa" id="AMAM000145-PA"/>
    </source>
</evidence>
<reference evidence="3" key="1">
    <citation type="submission" date="2013-09" db="EMBL/GenBank/DDBJ databases">
        <title>The Genome Sequence of Anopheles maculatus species B.</title>
        <authorList>
            <consortium name="The Broad Institute Genomics Platform"/>
            <person name="Neafsey D.E."/>
            <person name="Besansky N."/>
            <person name="Howell P."/>
            <person name="Walton C."/>
            <person name="Young S.K."/>
            <person name="Zeng Q."/>
            <person name="Gargeya S."/>
            <person name="Fitzgerald M."/>
            <person name="Haas B."/>
            <person name="Abouelleil A."/>
            <person name="Allen A.W."/>
            <person name="Alvarado L."/>
            <person name="Arachchi H.M."/>
            <person name="Berlin A.M."/>
            <person name="Chapman S.B."/>
            <person name="Gainer-Dewar J."/>
            <person name="Goldberg J."/>
            <person name="Griggs A."/>
            <person name="Gujja S."/>
            <person name="Hansen M."/>
            <person name="Howarth C."/>
            <person name="Imamovic A."/>
            <person name="Ireland A."/>
            <person name="Larimer J."/>
            <person name="McCowan C."/>
            <person name="Murphy C."/>
            <person name="Pearson M."/>
            <person name="Poon T.W."/>
            <person name="Priest M."/>
            <person name="Roberts A."/>
            <person name="Saif S."/>
            <person name="Shea T."/>
            <person name="Sisk P."/>
            <person name="Sykes S."/>
            <person name="Wortman J."/>
            <person name="Nusbaum C."/>
            <person name="Birren B."/>
        </authorList>
    </citation>
    <scope>NUCLEOTIDE SEQUENCE [LARGE SCALE GENOMIC DNA]</scope>
    <source>
        <strain evidence="3">maculatus3</strain>
    </source>
</reference>
<sequence length="117" mass="13866">MIEFRQTCQTVKNAANGEFVRITSPAPRWFAWVSMKAPDNRFLCDCRLLWLFDLRNNTKNEDLRYTLQHVECLYDIKGIYGTPSLTHNQLKEFGRSQPQESILFDEDYYDDTGHRKP</sequence>
<keyword evidence="3" id="KW-1185">Reference proteome</keyword>
<dbReference type="VEuPathDB" id="VectorBase:AMAM000145"/>
<protein>
    <submittedName>
        <fullName evidence="2">Uncharacterized protein</fullName>
    </submittedName>
</protein>
<evidence type="ECO:0000256" key="1">
    <source>
        <dbReference type="SAM" id="MobiDB-lite"/>
    </source>
</evidence>
<dbReference type="AlphaFoldDB" id="A0A182S5N9"/>